<evidence type="ECO:0000259" key="1">
    <source>
        <dbReference type="Pfam" id="PF02464"/>
    </source>
</evidence>
<keyword evidence="3" id="KW-1185">Reference proteome</keyword>
<accession>A0A370KZH6</accession>
<dbReference type="InterPro" id="IPR036653">
    <property type="entry name" value="CinA-like_C"/>
</dbReference>
<proteinExistence type="predicted"/>
<protein>
    <submittedName>
        <fullName evidence="2">CinA family protein</fullName>
    </submittedName>
</protein>
<dbReference type="Proteomes" id="UP000255207">
    <property type="component" value="Unassembled WGS sequence"/>
</dbReference>
<dbReference type="InterPro" id="IPR008136">
    <property type="entry name" value="CinA_C"/>
</dbReference>
<dbReference type="SUPFAM" id="SSF142433">
    <property type="entry name" value="CinA-like"/>
    <property type="match status" value="1"/>
</dbReference>
<sequence length="164" mass="16465">MFDLQITTLAIEVLAICRERGLTVATVESCTGGLVSGALTAIPGSSDVVNGGLVTYSDAAKTALAGVPAELVAAKGAVSEPVARAMAEGGKAKLVADIAVAITGVAGPGGGSAEKPVGLVHFGCTSATGTVHREKRFGDLSRDDIRRLSVLEALDLLKHAALSQ</sequence>
<feature type="domain" description="CinA C-terminal" evidence="1">
    <location>
        <begin position="8"/>
        <end position="159"/>
    </location>
</feature>
<dbReference type="Gene3D" id="3.90.950.20">
    <property type="entry name" value="CinA-like"/>
    <property type="match status" value="1"/>
</dbReference>
<gene>
    <name evidence="2" type="ORF">DWE98_25030</name>
</gene>
<evidence type="ECO:0000313" key="2">
    <source>
        <dbReference type="EMBL" id="RDJ20401.1"/>
    </source>
</evidence>
<dbReference type="OrthoDB" id="9801454at2"/>
<dbReference type="AlphaFoldDB" id="A0A370KZH6"/>
<reference evidence="3" key="1">
    <citation type="submission" date="2018-07" db="EMBL/GenBank/DDBJ databases">
        <authorList>
            <person name="Safronova V.I."/>
            <person name="Chirak E.R."/>
            <person name="Sazanova A.L."/>
        </authorList>
    </citation>
    <scope>NUCLEOTIDE SEQUENCE [LARGE SCALE GENOMIC DNA]</scope>
    <source>
        <strain evidence="3">RCAM04685</strain>
    </source>
</reference>
<evidence type="ECO:0000313" key="3">
    <source>
        <dbReference type="Proteomes" id="UP000255207"/>
    </source>
</evidence>
<dbReference type="NCBIfam" id="TIGR00199">
    <property type="entry name" value="PncC_domain"/>
    <property type="match status" value="1"/>
</dbReference>
<dbReference type="Pfam" id="PF02464">
    <property type="entry name" value="CinA"/>
    <property type="match status" value="1"/>
</dbReference>
<organism evidence="2 3">
    <name type="scientific">Bosea caraganae</name>
    <dbReference type="NCBI Taxonomy" id="2763117"/>
    <lineage>
        <taxon>Bacteria</taxon>
        <taxon>Pseudomonadati</taxon>
        <taxon>Pseudomonadota</taxon>
        <taxon>Alphaproteobacteria</taxon>
        <taxon>Hyphomicrobiales</taxon>
        <taxon>Boseaceae</taxon>
        <taxon>Bosea</taxon>
    </lineage>
</organism>
<name>A0A370KZH6_9HYPH</name>
<comment type="caution">
    <text evidence="2">The sequence shown here is derived from an EMBL/GenBank/DDBJ whole genome shotgun (WGS) entry which is preliminary data.</text>
</comment>
<dbReference type="RefSeq" id="WP_114832040.1">
    <property type="nucleotide sequence ID" value="NZ_QQTO01000020.1"/>
</dbReference>
<dbReference type="EMBL" id="QQTP01000019">
    <property type="protein sequence ID" value="RDJ20401.1"/>
    <property type="molecule type" value="Genomic_DNA"/>
</dbReference>